<gene>
    <name evidence="1" type="ORF">L288_13945</name>
</gene>
<dbReference type="EMBL" id="ATHO01000128">
    <property type="protein sequence ID" value="EQB04488.1"/>
    <property type="molecule type" value="Genomic_DNA"/>
</dbReference>
<organism evidence="1 2">
    <name type="scientific">Sphingobium quisquiliarum P25</name>
    <dbReference type="NCBI Taxonomy" id="1329909"/>
    <lineage>
        <taxon>Bacteria</taxon>
        <taxon>Pseudomonadati</taxon>
        <taxon>Pseudomonadota</taxon>
        <taxon>Alphaproteobacteria</taxon>
        <taxon>Sphingomonadales</taxon>
        <taxon>Sphingomonadaceae</taxon>
        <taxon>Sphingobium</taxon>
    </lineage>
</organism>
<dbReference type="Proteomes" id="UP000015525">
    <property type="component" value="Unassembled WGS sequence"/>
</dbReference>
<keyword evidence="2" id="KW-1185">Reference proteome</keyword>
<comment type="caution">
    <text evidence="1">The sequence shown here is derived from an EMBL/GenBank/DDBJ whole genome shotgun (WGS) entry which is preliminary data.</text>
</comment>
<dbReference type="RefSeq" id="WP_021238913.1">
    <property type="nucleotide sequence ID" value="NZ_ATHO01000128.1"/>
</dbReference>
<evidence type="ECO:0000313" key="2">
    <source>
        <dbReference type="Proteomes" id="UP000015525"/>
    </source>
</evidence>
<dbReference type="AlphaFoldDB" id="T0GX26"/>
<evidence type="ECO:0000313" key="1">
    <source>
        <dbReference type="EMBL" id="EQB04488.1"/>
    </source>
</evidence>
<proteinExistence type="predicted"/>
<sequence>MGANAIISIMPEGDDLICMLDNGQGLVVDWRQAWTYRRAEDGDDALAIARRAYEMAPDLFSPAGLSTPADTRTRLRHRRALAGIASRICRAGAPILASIAGARRADKKE</sequence>
<accession>T0GX26</accession>
<protein>
    <submittedName>
        <fullName evidence="1">Uncharacterized protein</fullName>
    </submittedName>
</protein>
<name>T0GX26_9SPHN</name>
<reference evidence="1 2" key="1">
    <citation type="journal article" date="2013" name="Genome Announc.">
        <title>Draft Genome Sequence of Sphingobium quisquiliarum Strain P25T, a Novel Hexachlorocyclohexane (HCH)-Degrading Bacterium Isolated from an HCH Dumpsite.</title>
        <authorList>
            <person name="Kumar Singh A."/>
            <person name="Sangwan N."/>
            <person name="Sharma A."/>
            <person name="Gupta V."/>
            <person name="Khurana J.P."/>
            <person name="Lal R."/>
        </authorList>
    </citation>
    <scope>NUCLEOTIDE SEQUENCE [LARGE SCALE GENOMIC DNA]</scope>
    <source>
        <strain evidence="1 2">P25</strain>
    </source>
</reference>